<dbReference type="EMBL" id="BMIU01000007">
    <property type="protein sequence ID" value="GGF30468.1"/>
    <property type="molecule type" value="Genomic_DNA"/>
</dbReference>
<sequence length="172" mass="20205">MVLLTLETSRNRKKLKIMKKLSLLIWMALISSSLLAQHRGGKPGYDREKLEAAKIAFITQKLDITPDQAEEFWPIYNEFEEKRRNIHHQMRKTSQVEKSSLTNEKATELINSKIALQEELLNLEKKSIEKFSETLSPKQVFLLQEADREFVKQLFRMNRQRGNRPKKEAPIP</sequence>
<reference evidence="2" key="1">
    <citation type="journal article" date="2019" name="Int. J. Syst. Evol. Microbiol.">
        <title>The Global Catalogue of Microorganisms (GCM) 10K type strain sequencing project: providing services to taxonomists for standard genome sequencing and annotation.</title>
        <authorList>
            <consortium name="The Broad Institute Genomics Platform"/>
            <consortium name="The Broad Institute Genome Sequencing Center for Infectious Disease"/>
            <person name="Wu L."/>
            <person name="Ma J."/>
        </authorList>
    </citation>
    <scope>NUCLEOTIDE SEQUENCE [LARGE SCALE GENOMIC DNA]</scope>
    <source>
        <strain evidence="2">CGMCC 1.15407</strain>
    </source>
</reference>
<dbReference type="Pfam" id="PF07813">
    <property type="entry name" value="LTXXQ"/>
    <property type="match status" value="1"/>
</dbReference>
<proteinExistence type="predicted"/>
<comment type="caution">
    <text evidence="1">The sequence shown here is derived from an EMBL/GenBank/DDBJ whole genome shotgun (WGS) entry which is preliminary data.</text>
</comment>
<organism evidence="1 2">
    <name type="scientific">Echinicola rosea</name>
    <dbReference type="NCBI Taxonomy" id="1807691"/>
    <lineage>
        <taxon>Bacteria</taxon>
        <taxon>Pseudomonadati</taxon>
        <taxon>Bacteroidota</taxon>
        <taxon>Cytophagia</taxon>
        <taxon>Cytophagales</taxon>
        <taxon>Cyclobacteriaceae</taxon>
        <taxon>Echinicola</taxon>
    </lineage>
</organism>
<dbReference type="InterPro" id="IPR012899">
    <property type="entry name" value="LTXXQ"/>
</dbReference>
<protein>
    <recommendedName>
        <fullName evidence="3">Periplasmic heavy metal sensor</fullName>
    </recommendedName>
</protein>
<name>A0ABQ1UZN2_9BACT</name>
<dbReference type="Proteomes" id="UP000647339">
    <property type="component" value="Unassembled WGS sequence"/>
</dbReference>
<accession>A0ABQ1UZN2</accession>
<keyword evidence="2" id="KW-1185">Reference proteome</keyword>
<evidence type="ECO:0000313" key="1">
    <source>
        <dbReference type="EMBL" id="GGF30468.1"/>
    </source>
</evidence>
<evidence type="ECO:0000313" key="2">
    <source>
        <dbReference type="Proteomes" id="UP000647339"/>
    </source>
</evidence>
<gene>
    <name evidence="1" type="ORF">GCM10011339_18340</name>
</gene>
<evidence type="ECO:0008006" key="3">
    <source>
        <dbReference type="Google" id="ProtNLM"/>
    </source>
</evidence>